<dbReference type="Proteomes" id="UP000051574">
    <property type="component" value="Unassembled WGS sequence"/>
</dbReference>
<keyword evidence="3" id="KW-0812">Transmembrane</keyword>
<keyword evidence="9" id="KW-1015">Disulfide bond</keyword>
<gene>
    <name evidence="13" type="ORF">AMK59_8690</name>
</gene>
<accession>A0A0T6AT50</accession>
<feature type="domain" description="Cadherin" evidence="12">
    <location>
        <begin position="325"/>
        <end position="408"/>
    </location>
</feature>
<dbReference type="GO" id="GO:0005509">
    <property type="term" value="F:calcium ion binding"/>
    <property type="evidence" value="ECO:0007669"/>
    <property type="project" value="UniProtKB-UniRule"/>
</dbReference>
<comment type="caution">
    <text evidence="13">The sequence shown here is derived from an EMBL/GenBank/DDBJ whole genome shotgun (WGS) entry which is preliminary data.</text>
</comment>
<evidence type="ECO:0000256" key="11">
    <source>
        <dbReference type="PROSITE-ProRule" id="PRU00043"/>
    </source>
</evidence>
<dbReference type="FunFam" id="2.60.40.60:FF:000039">
    <property type="entry name" value="FAT atypical cadherin 3"/>
    <property type="match status" value="1"/>
</dbReference>
<dbReference type="SUPFAM" id="SSF49313">
    <property type="entry name" value="Cadherin-like"/>
    <property type="match status" value="4"/>
</dbReference>
<keyword evidence="2" id="KW-0245">EGF-like domain</keyword>
<keyword evidence="5 11" id="KW-0106">Calcium</keyword>
<dbReference type="Gene3D" id="2.60.40.60">
    <property type="entry name" value="Cadherins"/>
    <property type="match status" value="4"/>
</dbReference>
<evidence type="ECO:0000256" key="10">
    <source>
        <dbReference type="ARBA" id="ARBA00023180"/>
    </source>
</evidence>
<dbReference type="GO" id="GO:0048513">
    <property type="term" value="P:animal organ development"/>
    <property type="evidence" value="ECO:0007669"/>
    <property type="project" value="UniProtKB-ARBA"/>
</dbReference>
<dbReference type="GO" id="GO:0045296">
    <property type="term" value="F:cadherin binding"/>
    <property type="evidence" value="ECO:0007669"/>
    <property type="project" value="TreeGrafter"/>
</dbReference>
<dbReference type="GO" id="GO:0016342">
    <property type="term" value="C:catenin complex"/>
    <property type="evidence" value="ECO:0007669"/>
    <property type="project" value="TreeGrafter"/>
</dbReference>
<evidence type="ECO:0000256" key="4">
    <source>
        <dbReference type="ARBA" id="ARBA00022737"/>
    </source>
</evidence>
<dbReference type="InterPro" id="IPR002126">
    <property type="entry name" value="Cadherin-like_dom"/>
</dbReference>
<evidence type="ECO:0000256" key="2">
    <source>
        <dbReference type="ARBA" id="ARBA00022536"/>
    </source>
</evidence>
<feature type="non-terminal residue" evidence="13">
    <location>
        <position position="419"/>
    </location>
</feature>
<dbReference type="GO" id="GO:0048731">
    <property type="term" value="P:system development"/>
    <property type="evidence" value="ECO:0007669"/>
    <property type="project" value="UniProtKB-ARBA"/>
</dbReference>
<dbReference type="FunFam" id="2.60.40.60:FF:000345">
    <property type="entry name" value="Cadherin 2"/>
    <property type="match status" value="1"/>
</dbReference>
<dbReference type="Pfam" id="PF00028">
    <property type="entry name" value="Cadherin"/>
    <property type="match status" value="4"/>
</dbReference>
<comment type="subcellular location">
    <subcellularLocation>
        <location evidence="1">Cell membrane</location>
        <topology evidence="1">Single-pass type I membrane protein</topology>
    </subcellularLocation>
</comment>
<dbReference type="InterPro" id="IPR015919">
    <property type="entry name" value="Cadherin-like_sf"/>
</dbReference>
<evidence type="ECO:0000256" key="3">
    <source>
        <dbReference type="ARBA" id="ARBA00022692"/>
    </source>
</evidence>
<feature type="domain" description="Cadherin" evidence="12">
    <location>
        <begin position="2"/>
        <end position="87"/>
    </location>
</feature>
<dbReference type="OrthoDB" id="6510378at2759"/>
<dbReference type="GO" id="GO:0008013">
    <property type="term" value="F:beta-catenin binding"/>
    <property type="evidence" value="ECO:0007669"/>
    <property type="project" value="TreeGrafter"/>
</dbReference>
<dbReference type="SMART" id="SM00112">
    <property type="entry name" value="CA"/>
    <property type="match status" value="3"/>
</dbReference>
<dbReference type="GO" id="GO:0007163">
    <property type="term" value="P:establishment or maintenance of cell polarity"/>
    <property type="evidence" value="ECO:0007669"/>
    <property type="project" value="UniProtKB-ARBA"/>
</dbReference>
<dbReference type="PROSITE" id="PS00232">
    <property type="entry name" value="CADHERIN_1"/>
    <property type="match status" value="2"/>
</dbReference>
<dbReference type="AlphaFoldDB" id="A0A0T6AT50"/>
<dbReference type="GO" id="GO:0030154">
    <property type="term" value="P:cell differentiation"/>
    <property type="evidence" value="ECO:0007669"/>
    <property type="project" value="UniProtKB-ARBA"/>
</dbReference>
<protein>
    <submittedName>
        <fullName evidence="13">Cadherin</fullName>
    </submittedName>
</protein>
<dbReference type="PROSITE" id="PS50268">
    <property type="entry name" value="CADHERIN_2"/>
    <property type="match status" value="4"/>
</dbReference>
<sequence>RDPDSGEFGKITYLLDRISSEGKFNLEPNTGILKVAEELDRETKQTYLLVVEAWDNYQYGFSSGESRNAFKHINVTILDVNDNPPQLLLPSACISITEFHEPGRPITEVHASDADDPETVNGQIIMAITAGNERELFALQQINEWTAEIRALQSLRGKHGNYSLQLRAQDLGTHSHATEGRLNICVIDYNDHAPVFVSPPYNSTLRVPENATVGSALVQIIATDEDVGSNGLVRYRLKTDPAGHWKNFNLQPVSGILELRLPLNRAKQKIYDIRIEAYDLGVPTPLTSDLDLTVYVSNINDYQPQFLTDEFVVNFTGMTIRKLIRHTEIIAFIAENKSPGFERKKLPDTVDRDELEFDGPPTPICYFILKGNEEKDFHLDAVTHELTITRTLDREQKSSYILLVKATEDCRNPPKVKES</sequence>
<keyword evidence="10" id="KW-0325">Glycoprotein</keyword>
<evidence type="ECO:0000313" key="13">
    <source>
        <dbReference type="EMBL" id="KRT78307.1"/>
    </source>
</evidence>
<keyword evidence="8" id="KW-0472">Membrane</keyword>
<dbReference type="GO" id="GO:0016477">
    <property type="term" value="P:cell migration"/>
    <property type="evidence" value="ECO:0007669"/>
    <property type="project" value="TreeGrafter"/>
</dbReference>
<feature type="domain" description="Cadherin" evidence="12">
    <location>
        <begin position="199"/>
        <end position="306"/>
    </location>
</feature>
<feature type="domain" description="Cadherin" evidence="12">
    <location>
        <begin position="94"/>
        <end position="196"/>
    </location>
</feature>
<reference evidence="13 14" key="1">
    <citation type="submission" date="2015-09" db="EMBL/GenBank/DDBJ databases">
        <title>Draft genome of the scarab beetle Oryctes borbonicus.</title>
        <authorList>
            <person name="Meyer J.M."/>
            <person name="Markov G.V."/>
            <person name="Baskaran P."/>
            <person name="Herrmann M."/>
            <person name="Sommer R.J."/>
            <person name="Roedelsperger C."/>
        </authorList>
    </citation>
    <scope>NUCLEOTIDE SEQUENCE [LARGE SCALE GENOMIC DNA]</scope>
    <source>
        <strain evidence="13">OB123</strain>
        <tissue evidence="13">Whole animal</tissue>
    </source>
</reference>
<dbReference type="PANTHER" id="PTHR24027">
    <property type="entry name" value="CADHERIN-23"/>
    <property type="match status" value="1"/>
</dbReference>
<dbReference type="PANTHER" id="PTHR24027:SF442">
    <property type="entry name" value="PROTOCADHERIN-15 ISOFORM X1"/>
    <property type="match status" value="1"/>
</dbReference>
<keyword evidence="14" id="KW-1185">Reference proteome</keyword>
<keyword evidence="7" id="KW-1133">Transmembrane helix</keyword>
<dbReference type="GO" id="GO:0007156">
    <property type="term" value="P:homophilic cell adhesion via plasma membrane adhesion molecules"/>
    <property type="evidence" value="ECO:0007669"/>
    <property type="project" value="InterPro"/>
</dbReference>
<evidence type="ECO:0000256" key="5">
    <source>
        <dbReference type="ARBA" id="ARBA00022837"/>
    </source>
</evidence>
<dbReference type="CDD" id="cd11304">
    <property type="entry name" value="Cadherin_repeat"/>
    <property type="match status" value="4"/>
</dbReference>
<evidence type="ECO:0000313" key="14">
    <source>
        <dbReference type="Proteomes" id="UP000051574"/>
    </source>
</evidence>
<evidence type="ECO:0000256" key="1">
    <source>
        <dbReference type="ARBA" id="ARBA00004251"/>
    </source>
</evidence>
<dbReference type="GO" id="GO:0048589">
    <property type="term" value="P:developmental growth"/>
    <property type="evidence" value="ECO:0007669"/>
    <property type="project" value="UniProtKB-ARBA"/>
</dbReference>
<dbReference type="PRINTS" id="PR00205">
    <property type="entry name" value="CADHERIN"/>
</dbReference>
<organism evidence="13 14">
    <name type="scientific">Oryctes borbonicus</name>
    <dbReference type="NCBI Taxonomy" id="1629725"/>
    <lineage>
        <taxon>Eukaryota</taxon>
        <taxon>Metazoa</taxon>
        <taxon>Ecdysozoa</taxon>
        <taxon>Arthropoda</taxon>
        <taxon>Hexapoda</taxon>
        <taxon>Insecta</taxon>
        <taxon>Pterygota</taxon>
        <taxon>Neoptera</taxon>
        <taxon>Endopterygota</taxon>
        <taxon>Coleoptera</taxon>
        <taxon>Polyphaga</taxon>
        <taxon>Scarabaeiformia</taxon>
        <taxon>Scarabaeidae</taxon>
        <taxon>Dynastinae</taxon>
        <taxon>Oryctes</taxon>
    </lineage>
</organism>
<feature type="non-terminal residue" evidence="13">
    <location>
        <position position="1"/>
    </location>
</feature>
<dbReference type="EMBL" id="LJIG01022869">
    <property type="protein sequence ID" value="KRT78307.1"/>
    <property type="molecule type" value="Genomic_DNA"/>
</dbReference>
<name>A0A0T6AT50_9SCAR</name>
<evidence type="ECO:0000256" key="6">
    <source>
        <dbReference type="ARBA" id="ARBA00022889"/>
    </source>
</evidence>
<keyword evidence="6" id="KW-0130">Cell adhesion</keyword>
<evidence type="ECO:0000256" key="9">
    <source>
        <dbReference type="ARBA" id="ARBA00023157"/>
    </source>
</evidence>
<proteinExistence type="predicted"/>
<keyword evidence="4" id="KW-0677">Repeat</keyword>
<dbReference type="GO" id="GO:0001736">
    <property type="term" value="P:establishment of planar polarity"/>
    <property type="evidence" value="ECO:0007669"/>
    <property type="project" value="UniProtKB-ARBA"/>
</dbReference>
<dbReference type="InterPro" id="IPR020894">
    <property type="entry name" value="Cadherin_CS"/>
</dbReference>
<evidence type="ECO:0000256" key="8">
    <source>
        <dbReference type="ARBA" id="ARBA00023136"/>
    </source>
</evidence>
<dbReference type="InterPro" id="IPR039808">
    <property type="entry name" value="Cadherin"/>
</dbReference>
<evidence type="ECO:0000256" key="7">
    <source>
        <dbReference type="ARBA" id="ARBA00022989"/>
    </source>
</evidence>
<evidence type="ECO:0000259" key="12">
    <source>
        <dbReference type="PROSITE" id="PS50268"/>
    </source>
</evidence>